<evidence type="ECO:0000313" key="1">
    <source>
        <dbReference type="EMBL" id="KKK81674.1"/>
    </source>
</evidence>
<dbReference type="AlphaFoldDB" id="A0A0F9AT92"/>
<protein>
    <submittedName>
        <fullName evidence="1">Uncharacterized protein</fullName>
    </submittedName>
</protein>
<reference evidence="1" key="1">
    <citation type="journal article" date="2015" name="Nature">
        <title>Complex archaea that bridge the gap between prokaryotes and eukaryotes.</title>
        <authorList>
            <person name="Spang A."/>
            <person name="Saw J.H."/>
            <person name="Jorgensen S.L."/>
            <person name="Zaremba-Niedzwiedzka K."/>
            <person name="Martijn J."/>
            <person name="Lind A.E."/>
            <person name="van Eijk R."/>
            <person name="Schleper C."/>
            <person name="Guy L."/>
            <person name="Ettema T.J."/>
        </authorList>
    </citation>
    <scope>NUCLEOTIDE SEQUENCE</scope>
</reference>
<comment type="caution">
    <text evidence="1">The sequence shown here is derived from an EMBL/GenBank/DDBJ whole genome shotgun (WGS) entry which is preliminary data.</text>
</comment>
<gene>
    <name evidence="1" type="ORF">LCGC14_2811100</name>
</gene>
<sequence>FVHPYDSVVYAAEQISQIIWDEVKKQIPNNRNIINSAMHNVLVDYRDFEIPIENPQYPGDYDFDYEGYTHANNQKVHGFMNKNDGCFFYHFEYSDNGGGEISCAMEHGDLFKNLPHLVSSNH</sequence>
<dbReference type="EMBL" id="LAZR01053021">
    <property type="protein sequence ID" value="KKK81674.1"/>
    <property type="molecule type" value="Genomic_DNA"/>
</dbReference>
<organism evidence="1">
    <name type="scientific">marine sediment metagenome</name>
    <dbReference type="NCBI Taxonomy" id="412755"/>
    <lineage>
        <taxon>unclassified sequences</taxon>
        <taxon>metagenomes</taxon>
        <taxon>ecological metagenomes</taxon>
    </lineage>
</organism>
<accession>A0A0F9AT92</accession>
<feature type="non-terminal residue" evidence="1">
    <location>
        <position position="1"/>
    </location>
</feature>
<name>A0A0F9AT92_9ZZZZ</name>
<proteinExistence type="predicted"/>